<dbReference type="Proteomes" id="UP000176421">
    <property type="component" value="Unassembled WGS sequence"/>
</dbReference>
<protein>
    <submittedName>
        <fullName evidence="1">Uncharacterized protein</fullName>
    </submittedName>
</protein>
<dbReference type="AlphaFoldDB" id="A0A1G2HXR9"/>
<evidence type="ECO:0000313" key="1">
    <source>
        <dbReference type="EMBL" id="OGZ67322.1"/>
    </source>
</evidence>
<dbReference type="EMBL" id="MHOS01000040">
    <property type="protein sequence ID" value="OGZ67322.1"/>
    <property type="molecule type" value="Genomic_DNA"/>
</dbReference>
<accession>A0A1G2HXR9</accession>
<proteinExistence type="predicted"/>
<gene>
    <name evidence="1" type="ORF">A3D35_01060</name>
</gene>
<organism evidence="1 2">
    <name type="scientific">Candidatus Staskawiczbacteria bacterium RIFCSPHIGHO2_02_FULL_34_9</name>
    <dbReference type="NCBI Taxonomy" id="1802206"/>
    <lineage>
        <taxon>Bacteria</taxon>
        <taxon>Candidatus Staskawicziibacteriota</taxon>
    </lineage>
</organism>
<name>A0A1G2HXR9_9BACT</name>
<sequence length="114" mass="13797">MRRKLFWLIILVVSHAATFFYTSYLFSVNHRENIYFVGTDRKEIFAIMVLPEEGRWNQETAKEWLRKPDNIEWRHEFTDESYVKWNSETSSHSAYVFRLVKISKEESNSQLVSR</sequence>
<evidence type="ECO:0000313" key="2">
    <source>
        <dbReference type="Proteomes" id="UP000176421"/>
    </source>
</evidence>
<comment type="caution">
    <text evidence="1">The sequence shown here is derived from an EMBL/GenBank/DDBJ whole genome shotgun (WGS) entry which is preliminary data.</text>
</comment>
<reference evidence="1 2" key="1">
    <citation type="journal article" date="2016" name="Nat. Commun.">
        <title>Thousands of microbial genomes shed light on interconnected biogeochemical processes in an aquifer system.</title>
        <authorList>
            <person name="Anantharaman K."/>
            <person name="Brown C.T."/>
            <person name="Hug L.A."/>
            <person name="Sharon I."/>
            <person name="Castelle C.J."/>
            <person name="Probst A.J."/>
            <person name="Thomas B.C."/>
            <person name="Singh A."/>
            <person name="Wilkins M.J."/>
            <person name="Karaoz U."/>
            <person name="Brodie E.L."/>
            <person name="Williams K.H."/>
            <person name="Hubbard S.S."/>
            <person name="Banfield J.F."/>
        </authorList>
    </citation>
    <scope>NUCLEOTIDE SEQUENCE [LARGE SCALE GENOMIC DNA]</scope>
</reference>